<dbReference type="RefSeq" id="WP_023578943.1">
    <property type="nucleotide sequence ID" value="NZ_AVGG01000005.1"/>
</dbReference>
<dbReference type="Proteomes" id="UP000018004">
    <property type="component" value="Unassembled WGS sequence"/>
</dbReference>
<feature type="signal peptide" evidence="1">
    <location>
        <begin position="1"/>
        <end position="21"/>
    </location>
</feature>
<accession>V6SRA3</accession>
<reference evidence="2 3" key="1">
    <citation type="submission" date="2013-08" db="EMBL/GenBank/DDBJ databases">
        <title>Flavobacterium limnosediminis JC2902 genome sequencing.</title>
        <authorList>
            <person name="Lee K."/>
            <person name="Yi H."/>
            <person name="Park S."/>
            <person name="Chun J."/>
        </authorList>
    </citation>
    <scope>NUCLEOTIDE SEQUENCE [LARGE SCALE GENOMIC DNA]</scope>
    <source>
        <strain evidence="2 3">JC2902</strain>
    </source>
</reference>
<proteinExistence type="predicted"/>
<evidence type="ECO:0000313" key="2">
    <source>
        <dbReference type="EMBL" id="ESU28707.1"/>
    </source>
</evidence>
<dbReference type="PATRIC" id="fig|1341181.4.peg.1279"/>
<name>V6SRA3_9FLAO</name>
<dbReference type="OrthoDB" id="918082at2"/>
<evidence type="ECO:0000313" key="3">
    <source>
        <dbReference type="Proteomes" id="UP000018004"/>
    </source>
</evidence>
<evidence type="ECO:0008006" key="4">
    <source>
        <dbReference type="Google" id="ProtNLM"/>
    </source>
</evidence>
<dbReference type="eggNOG" id="COG3203">
    <property type="taxonomic scope" value="Bacteria"/>
</dbReference>
<gene>
    <name evidence="2" type="ORF">FLJC2902T_12980</name>
</gene>
<feature type="chain" id="PRO_5004751120" description="DUF3078 domain-containing protein" evidence="1">
    <location>
        <begin position="22"/>
        <end position="420"/>
    </location>
</feature>
<dbReference type="AlphaFoldDB" id="V6SRA3"/>
<dbReference type="EMBL" id="AVGG01000005">
    <property type="protein sequence ID" value="ESU28707.1"/>
    <property type="molecule type" value="Genomic_DNA"/>
</dbReference>
<keyword evidence="3" id="KW-1185">Reference proteome</keyword>
<evidence type="ECO:0000256" key="1">
    <source>
        <dbReference type="SAM" id="SignalP"/>
    </source>
</evidence>
<sequence length="420" mass="47099">MRNYRKIFLWSLFLISTAIEAQETNSNPEFDLLKAPISPASNLLGFSQSDIDKPTDVSAFMTSLQTASNSFTQLPSNYAIDIAPYWLFKKESLGDITTKGLGNSSGKNVLKQSLVLSFAVRNSDSISGNFDPQSTYGALAFKLTINRGEYDQTTKTSLDKIGHLQKLKLSLMEKNQNSIYENVPKEIDSLKDKRKKIFEGFDTNDESPDNILLGELLTKKQIKLDSIISSKIEVLLLNSDKNEPISKIDEQIKRLADKFQLARIGFTWDISGGVSSEFRNKNFNNSKIYNAGVWTTLGYTWEKSGSLLGIMRYLYNPDKTITPNSNENITDNISTLDTGLRYILGNSQAKFNCSLEAIYRSILTDNSVDPSWRIMLNLDYAILKNQKLTFSFGRNYDGTTTKDGNLIAALGLVFGFGNKR</sequence>
<comment type="caution">
    <text evidence="2">The sequence shown here is derived from an EMBL/GenBank/DDBJ whole genome shotgun (WGS) entry which is preliminary data.</text>
</comment>
<dbReference type="STRING" id="1341181.FLJC2902T_12980"/>
<organism evidence="2 3">
    <name type="scientific">Flavobacterium limnosediminis JC2902</name>
    <dbReference type="NCBI Taxonomy" id="1341181"/>
    <lineage>
        <taxon>Bacteria</taxon>
        <taxon>Pseudomonadati</taxon>
        <taxon>Bacteroidota</taxon>
        <taxon>Flavobacteriia</taxon>
        <taxon>Flavobacteriales</taxon>
        <taxon>Flavobacteriaceae</taxon>
        <taxon>Flavobacterium</taxon>
    </lineage>
</organism>
<keyword evidence="1" id="KW-0732">Signal</keyword>
<protein>
    <recommendedName>
        <fullName evidence="4">DUF3078 domain-containing protein</fullName>
    </recommendedName>
</protein>